<dbReference type="RefSeq" id="WP_017712505.1">
    <property type="nucleotide sequence ID" value="NZ_KB235937.1"/>
</dbReference>
<dbReference type="STRING" id="317619.GCA_000332315_02073"/>
<dbReference type="PANTHER" id="PTHR34235:SF3">
    <property type="entry name" value="SLR1203 PROTEIN"/>
    <property type="match status" value="1"/>
</dbReference>
<dbReference type="PANTHER" id="PTHR34235">
    <property type="entry name" value="SLR1203 PROTEIN-RELATED"/>
    <property type="match status" value="1"/>
</dbReference>
<comment type="caution">
    <text evidence="1">The sequence shown here is derived from an EMBL/GenBank/DDBJ whole genome shotgun (WGS) entry which is preliminary data.</text>
</comment>
<organism evidence="1 2">
    <name type="scientific">Prochlorothrix hollandica PCC 9006 = CALU 1027</name>
    <dbReference type="NCBI Taxonomy" id="317619"/>
    <lineage>
        <taxon>Bacteria</taxon>
        <taxon>Bacillati</taxon>
        <taxon>Cyanobacteriota</taxon>
        <taxon>Cyanophyceae</taxon>
        <taxon>Prochlorotrichales</taxon>
        <taxon>Prochlorotrichaceae</taxon>
        <taxon>Prochlorothrix</taxon>
    </lineage>
</organism>
<reference evidence="1" key="1">
    <citation type="submission" date="2012-04" db="EMBL/GenBank/DDBJ databases">
        <authorList>
            <person name="Borisov I.G."/>
            <person name="Ivanikova N.V."/>
            <person name="Pinevich A.V."/>
        </authorList>
    </citation>
    <scope>NUCLEOTIDE SEQUENCE [LARGE SCALE GENOMIC DNA]</scope>
    <source>
        <strain evidence="1">CALU 1027</strain>
    </source>
</reference>
<dbReference type="OrthoDB" id="5769308at2"/>
<dbReference type="Gene3D" id="1.20.1220.20">
    <property type="entry name" value="Uncharcterised protein PF01724"/>
    <property type="match status" value="1"/>
</dbReference>
<dbReference type="InterPro" id="IPR002636">
    <property type="entry name" value="DUF29"/>
</dbReference>
<dbReference type="AlphaFoldDB" id="A0A0M2PSE3"/>
<name>A0A0M2PSE3_PROHO</name>
<gene>
    <name evidence="1" type="ORF">PROH_14680</name>
</gene>
<evidence type="ECO:0000313" key="2">
    <source>
        <dbReference type="Proteomes" id="UP000034681"/>
    </source>
</evidence>
<dbReference type="Proteomes" id="UP000034681">
    <property type="component" value="Unassembled WGS sequence"/>
</dbReference>
<dbReference type="EMBL" id="AJTX02000006">
    <property type="protein sequence ID" value="KKI99044.1"/>
    <property type="molecule type" value="Genomic_DNA"/>
</dbReference>
<evidence type="ECO:0008006" key="3">
    <source>
        <dbReference type="Google" id="ProtNLM"/>
    </source>
</evidence>
<keyword evidence="2" id="KW-1185">Reference proteome</keyword>
<protein>
    <recommendedName>
        <fullName evidence="3">DUF29 domain-containing protein</fullName>
    </recommendedName>
</protein>
<dbReference type="Pfam" id="PF01724">
    <property type="entry name" value="DUF29"/>
    <property type="match status" value="1"/>
</dbReference>
<sequence>MDNLSILYDRDYILWLQETYELLETHNLSQLDLPHLKEEILSLGNEQRRKVSSYLYQLLIHLLLYQYWQAENERCAKNWQTEIDSFRFELSILFKSRTLYNFYLTEIDGIYTKARKQAIRKSELPGHLFPDTCPFTSEELLDPDFFPSS</sequence>
<accession>A0A0M2PSE3</accession>
<proteinExistence type="predicted"/>
<evidence type="ECO:0000313" key="1">
    <source>
        <dbReference type="EMBL" id="KKI99044.1"/>
    </source>
</evidence>